<organism evidence="2 3">
    <name type="scientific">Kordiimonas lacus</name>
    <dbReference type="NCBI Taxonomy" id="637679"/>
    <lineage>
        <taxon>Bacteria</taxon>
        <taxon>Pseudomonadati</taxon>
        <taxon>Pseudomonadota</taxon>
        <taxon>Alphaproteobacteria</taxon>
        <taxon>Kordiimonadales</taxon>
        <taxon>Kordiimonadaceae</taxon>
        <taxon>Kordiimonas</taxon>
    </lineage>
</organism>
<reference evidence="2 3" key="1">
    <citation type="submission" date="2016-10" db="EMBL/GenBank/DDBJ databases">
        <authorList>
            <person name="de Groot N.N."/>
        </authorList>
    </citation>
    <scope>NUCLEOTIDE SEQUENCE [LARGE SCALE GENOMIC DNA]</scope>
    <source>
        <strain evidence="2 3">CGMCC 1.9109</strain>
    </source>
</reference>
<keyword evidence="3" id="KW-1185">Reference proteome</keyword>
<proteinExistence type="predicted"/>
<gene>
    <name evidence="2" type="ORF">SAMN04488071_2166</name>
</gene>
<dbReference type="STRING" id="637679.GCA_001550055_01691"/>
<dbReference type="InterPro" id="IPR027275">
    <property type="entry name" value="PRC-brl_dom"/>
</dbReference>
<evidence type="ECO:0000313" key="2">
    <source>
        <dbReference type="EMBL" id="SDE12143.1"/>
    </source>
</evidence>
<dbReference type="GO" id="GO:0019684">
    <property type="term" value="P:photosynthesis, light reaction"/>
    <property type="evidence" value="ECO:0007669"/>
    <property type="project" value="InterPro"/>
</dbReference>
<dbReference type="SUPFAM" id="SSF50346">
    <property type="entry name" value="PRC-barrel domain"/>
    <property type="match status" value="2"/>
</dbReference>
<dbReference type="InterPro" id="IPR014747">
    <property type="entry name" value="Bac_photo_RC_H_C"/>
</dbReference>
<evidence type="ECO:0000313" key="3">
    <source>
        <dbReference type="Proteomes" id="UP000183685"/>
    </source>
</evidence>
<protein>
    <submittedName>
        <fullName evidence="2">PRC-barrel domain-containing protein</fullName>
    </submittedName>
</protein>
<name>A0A1G7ABT9_9PROT</name>
<dbReference type="GO" id="GO:0030077">
    <property type="term" value="C:plasma membrane light-harvesting complex"/>
    <property type="evidence" value="ECO:0007669"/>
    <property type="project" value="InterPro"/>
</dbReference>
<sequence length="220" mass="23999">MLCPFTELKSFDIRGRDETLGELEDCLLTEVDWSVQYLTAKTGNWLTGRTVLIKEDCLTAIDPNGKTVMAALSKEKFKNLPDEASDPPVNKQKQQELANNYAWVGAAGAGFMAFSPDAVMQDAGSSGDDEAGDDGNNKLRSMEELIGYDVVAGDTALGAVTDIMIDPTSWRARFLAVRRKKSDDIIMLVPCGCIEAVSWGKRTIQCQEKIQSQAPVRTAA</sequence>
<feature type="domain" description="PRC-barrel" evidence="1">
    <location>
        <begin position="143"/>
        <end position="206"/>
    </location>
</feature>
<dbReference type="AlphaFoldDB" id="A0A1G7ABT9"/>
<dbReference type="EMBL" id="FNAK01000004">
    <property type="protein sequence ID" value="SDE12143.1"/>
    <property type="molecule type" value="Genomic_DNA"/>
</dbReference>
<dbReference type="Proteomes" id="UP000183685">
    <property type="component" value="Unassembled WGS sequence"/>
</dbReference>
<dbReference type="Gene3D" id="3.90.50.10">
    <property type="entry name" value="Photosynthetic Reaction Center, subunit H, domain 2"/>
    <property type="match status" value="2"/>
</dbReference>
<evidence type="ECO:0000259" key="1">
    <source>
        <dbReference type="Pfam" id="PF05239"/>
    </source>
</evidence>
<dbReference type="RefSeq" id="WP_068303826.1">
    <property type="nucleotide sequence ID" value="NZ_FNAK01000004.1"/>
</dbReference>
<dbReference type="Pfam" id="PF05239">
    <property type="entry name" value="PRC"/>
    <property type="match status" value="1"/>
</dbReference>
<dbReference type="InterPro" id="IPR011033">
    <property type="entry name" value="PRC_barrel-like_sf"/>
</dbReference>
<accession>A0A1G7ABT9</accession>
<dbReference type="OrthoDB" id="7274881at2"/>